<dbReference type="OrthoDB" id="2505547at2759"/>
<name>A0A9Q3EKF3_9BASI</name>
<keyword evidence="2" id="KW-1185">Reference proteome</keyword>
<reference evidence="1" key="1">
    <citation type="submission" date="2021-03" db="EMBL/GenBank/DDBJ databases">
        <title>Draft genome sequence of rust myrtle Austropuccinia psidii MF-1, a brazilian biotype.</title>
        <authorList>
            <person name="Quecine M.C."/>
            <person name="Pachon D.M.R."/>
            <person name="Bonatelli M.L."/>
            <person name="Correr F.H."/>
            <person name="Franceschini L.M."/>
            <person name="Leite T.F."/>
            <person name="Margarido G.R.A."/>
            <person name="Almeida C.A."/>
            <person name="Ferrarezi J.A."/>
            <person name="Labate C.A."/>
        </authorList>
    </citation>
    <scope>NUCLEOTIDE SEQUENCE</scope>
    <source>
        <strain evidence="1">MF-1</strain>
    </source>
</reference>
<sequence>MKEPYCATSHFGKLQGDGSNFPKWVASLNCFLCIAFNSKASVEDSPSLLDGQLPQENRAISHFIDMSIPHDFTLCIGIIPLHAREKQFFHAIKARCCMGSRFQKLKVIQDLLQMLVDNRSNTPKSNKSIILPLRRTFAMFKKLGIEANKHKGLLAQATCHTPPTLDQAASNQLITMVSQRL</sequence>
<organism evidence="1 2">
    <name type="scientific">Austropuccinia psidii MF-1</name>
    <dbReference type="NCBI Taxonomy" id="1389203"/>
    <lineage>
        <taxon>Eukaryota</taxon>
        <taxon>Fungi</taxon>
        <taxon>Dikarya</taxon>
        <taxon>Basidiomycota</taxon>
        <taxon>Pucciniomycotina</taxon>
        <taxon>Pucciniomycetes</taxon>
        <taxon>Pucciniales</taxon>
        <taxon>Sphaerophragmiaceae</taxon>
        <taxon>Austropuccinia</taxon>
    </lineage>
</organism>
<gene>
    <name evidence="1" type="ORF">O181_062469</name>
</gene>
<dbReference type="EMBL" id="AVOT02029791">
    <property type="protein sequence ID" value="MBW0522754.1"/>
    <property type="molecule type" value="Genomic_DNA"/>
</dbReference>
<protein>
    <submittedName>
        <fullName evidence="1">Uncharacterized protein</fullName>
    </submittedName>
</protein>
<dbReference type="AlphaFoldDB" id="A0A9Q3EKF3"/>
<evidence type="ECO:0000313" key="2">
    <source>
        <dbReference type="Proteomes" id="UP000765509"/>
    </source>
</evidence>
<dbReference type="Proteomes" id="UP000765509">
    <property type="component" value="Unassembled WGS sequence"/>
</dbReference>
<evidence type="ECO:0000313" key="1">
    <source>
        <dbReference type="EMBL" id="MBW0522754.1"/>
    </source>
</evidence>
<proteinExistence type="predicted"/>
<comment type="caution">
    <text evidence="1">The sequence shown here is derived from an EMBL/GenBank/DDBJ whole genome shotgun (WGS) entry which is preliminary data.</text>
</comment>
<accession>A0A9Q3EKF3</accession>